<evidence type="ECO:0000313" key="2">
    <source>
        <dbReference type="Ensembl" id="ENSSPUP00000004088.1"/>
    </source>
</evidence>
<reference evidence="2" key="2">
    <citation type="submission" date="2025-09" db="UniProtKB">
        <authorList>
            <consortium name="Ensembl"/>
        </authorList>
    </citation>
    <scope>IDENTIFICATION</scope>
</reference>
<accession>A0A8D0GC45</accession>
<feature type="compositionally biased region" description="Acidic residues" evidence="1">
    <location>
        <begin position="53"/>
        <end position="63"/>
    </location>
</feature>
<proteinExistence type="predicted"/>
<dbReference type="Ensembl" id="ENSSPUT00000004344.1">
    <property type="protein sequence ID" value="ENSSPUP00000004088.1"/>
    <property type="gene ID" value="ENSSPUG00000003162.1"/>
</dbReference>
<evidence type="ECO:0000313" key="3">
    <source>
        <dbReference type="Proteomes" id="UP000694392"/>
    </source>
</evidence>
<sequence length="108" mass="11730">MAAEDDEEEVVVAVAEDSAVRNQRVFLNHLDSYGGNSIGKYLSNCMIGASLEEVGEEEEEEDESKSAVETSPSKPKEGTYQIVGTLSKAESKKPDFALETYTVSTETC</sequence>
<protein>
    <submittedName>
        <fullName evidence="2">Uncharacterized protein</fullName>
    </submittedName>
</protein>
<name>A0A8D0GC45_SPHPU</name>
<evidence type="ECO:0000256" key="1">
    <source>
        <dbReference type="SAM" id="MobiDB-lite"/>
    </source>
</evidence>
<feature type="region of interest" description="Disordered" evidence="1">
    <location>
        <begin position="52"/>
        <end position="79"/>
    </location>
</feature>
<dbReference type="OMA" id="ECDATIC"/>
<reference evidence="2" key="1">
    <citation type="submission" date="2025-08" db="UniProtKB">
        <authorList>
            <consortium name="Ensembl"/>
        </authorList>
    </citation>
    <scope>IDENTIFICATION</scope>
</reference>
<dbReference type="GeneTree" id="ENSGT00390000015102"/>
<organism evidence="2 3">
    <name type="scientific">Sphenodon punctatus</name>
    <name type="common">Tuatara</name>
    <name type="synonym">Hatteria punctata</name>
    <dbReference type="NCBI Taxonomy" id="8508"/>
    <lineage>
        <taxon>Eukaryota</taxon>
        <taxon>Metazoa</taxon>
        <taxon>Chordata</taxon>
        <taxon>Craniata</taxon>
        <taxon>Vertebrata</taxon>
        <taxon>Euteleostomi</taxon>
        <taxon>Lepidosauria</taxon>
        <taxon>Sphenodontia</taxon>
        <taxon>Sphenodontidae</taxon>
        <taxon>Sphenodon</taxon>
    </lineage>
</organism>
<dbReference type="AlphaFoldDB" id="A0A8D0GC45"/>
<dbReference type="Proteomes" id="UP000694392">
    <property type="component" value="Unplaced"/>
</dbReference>
<keyword evidence="3" id="KW-1185">Reference proteome</keyword>